<sequence length="336" mass="36162">MRTTAKTDAFTLLELLVAVAITLVIAGLMLTVTTQVLGLWQRTQGAHSQAASARQVFDLIGRDLQAALHRRDARCWLALDILDAKTSLANHGWLLDAALPKPASGGSLRPLPDADANGVHRLRDARFGLSGAWLRLVTTNVESGGSLPAVVAYQVARRPVSGDPVATNLAPVRYSLYRSVVSPEETFDHGYDVMATTYGSTSNTPTSALSTAYRQPRNVTNPSHANLLASNVVDFGCWLYRRDSAGELVRIYPGATGDVSHHAVGQSTTDDSRFPAVVDVMLRVLSESGASLLEAIESGRVTRPSEHASDAAWWWAVVEAHSTVFTRRIEIQGAAP</sequence>
<keyword evidence="3" id="KW-1185">Reference proteome</keyword>
<proteinExistence type="predicted"/>
<name>A0A4Q1CBK9_9BACT</name>
<protein>
    <submittedName>
        <fullName evidence="2">Type II secretion system protein</fullName>
    </submittedName>
</protein>
<evidence type="ECO:0000313" key="3">
    <source>
        <dbReference type="Proteomes" id="UP000290218"/>
    </source>
</evidence>
<evidence type="ECO:0000313" key="2">
    <source>
        <dbReference type="EMBL" id="RXK56301.1"/>
    </source>
</evidence>
<keyword evidence="1" id="KW-0812">Transmembrane</keyword>
<keyword evidence="1" id="KW-0472">Membrane</keyword>
<accession>A0A4Q1CBK9</accession>
<keyword evidence="1" id="KW-1133">Transmembrane helix</keyword>
<dbReference type="RefSeq" id="WP_129047668.1">
    <property type="nucleotide sequence ID" value="NZ_SDHX01000001.1"/>
</dbReference>
<evidence type="ECO:0000256" key="1">
    <source>
        <dbReference type="SAM" id="Phobius"/>
    </source>
</evidence>
<dbReference type="OrthoDB" id="187675at2"/>
<dbReference type="EMBL" id="SDHX01000001">
    <property type="protein sequence ID" value="RXK56301.1"/>
    <property type="molecule type" value="Genomic_DNA"/>
</dbReference>
<gene>
    <name evidence="2" type="ORF">ESB00_10640</name>
</gene>
<dbReference type="Proteomes" id="UP000290218">
    <property type="component" value="Unassembled WGS sequence"/>
</dbReference>
<dbReference type="AlphaFoldDB" id="A0A4Q1CBK9"/>
<comment type="caution">
    <text evidence="2">The sequence shown here is derived from an EMBL/GenBank/DDBJ whole genome shotgun (WGS) entry which is preliminary data.</text>
</comment>
<feature type="transmembrane region" description="Helical" evidence="1">
    <location>
        <begin position="12"/>
        <end position="40"/>
    </location>
</feature>
<organism evidence="2 3">
    <name type="scientific">Oleiharenicola lentus</name>
    <dbReference type="NCBI Taxonomy" id="2508720"/>
    <lineage>
        <taxon>Bacteria</taxon>
        <taxon>Pseudomonadati</taxon>
        <taxon>Verrucomicrobiota</taxon>
        <taxon>Opitutia</taxon>
        <taxon>Opitutales</taxon>
        <taxon>Opitutaceae</taxon>
        <taxon>Oleiharenicola</taxon>
    </lineage>
</organism>
<reference evidence="2 3" key="1">
    <citation type="submission" date="2019-01" db="EMBL/GenBank/DDBJ databases">
        <title>Lacunisphaera sp. strain TWA-58.</title>
        <authorList>
            <person name="Chen W.-M."/>
        </authorList>
    </citation>
    <scope>NUCLEOTIDE SEQUENCE [LARGE SCALE GENOMIC DNA]</scope>
    <source>
        <strain evidence="2 3">TWA-58</strain>
    </source>
</reference>